<name>A0A1H9KZS7_9BACI</name>
<dbReference type="InterPro" id="IPR016117">
    <property type="entry name" value="ArgJ-like_dom_sf"/>
</dbReference>
<dbReference type="CDD" id="cd02253">
    <property type="entry name" value="DmpA"/>
    <property type="match status" value="1"/>
</dbReference>
<dbReference type="EMBL" id="FOES01000042">
    <property type="protein sequence ID" value="SER04397.1"/>
    <property type="molecule type" value="Genomic_DNA"/>
</dbReference>
<dbReference type="STRING" id="571933.SAMN05216362_14214"/>
<dbReference type="Gene3D" id="3.60.70.12">
    <property type="entry name" value="L-amino peptidase D-ALA esterase/amidase"/>
    <property type="match status" value="1"/>
</dbReference>
<comment type="similarity">
    <text evidence="1">Belongs to the peptidase S58 family.</text>
</comment>
<dbReference type="SUPFAM" id="SSF56266">
    <property type="entry name" value="DmpA/ArgJ-like"/>
    <property type="match status" value="1"/>
</dbReference>
<evidence type="ECO:0000313" key="2">
    <source>
        <dbReference type="EMBL" id="SER04397.1"/>
    </source>
</evidence>
<reference evidence="2 3" key="1">
    <citation type="submission" date="2016-10" db="EMBL/GenBank/DDBJ databases">
        <authorList>
            <person name="de Groot N.N."/>
        </authorList>
    </citation>
    <scope>NUCLEOTIDE SEQUENCE [LARGE SCALE GENOMIC DNA]</scope>
    <source>
        <strain evidence="2 3">DSM 21633</strain>
    </source>
</reference>
<dbReference type="OrthoDB" id="9770388at2"/>
<keyword evidence="2" id="KW-0031">Aminopeptidase</keyword>
<protein>
    <submittedName>
        <fullName evidence="2">D-aminopeptidase</fullName>
    </submittedName>
</protein>
<proteinExistence type="inferred from homology"/>
<sequence length="347" mass="37273">MVKRIRDIGVEIGALKTGKLNKITDVEGVQVGHYTVKHGDLNTGVTAVLPHEGNLFTEKVMGATYVINGFGKTVGTVQIDELGTIETPILLTNTLNVGACSEAIVEYTLNQNPEIGRTTGTVNPVVGECNDMVLNDIREMAVTKENAKETIHEADVNFKEGAVGAGTGMKCFGLKGGIGSSSRIIEYPHGHYTIGVLVLSNFGQLENFHLNGKHIGPQIQSKLGHLKSESDKGSIMVIVATDLPVTERQLKRVIKRSSVGIARTGSFYGNGSGDLVIGFSTANKIPHDRQNELQSFKAIHEEDIDQAFQAVADATEEAILNSMVAAKTMTGRSGNTLYSLSEFLSFE</sequence>
<keyword evidence="2" id="KW-0645">Protease</keyword>
<gene>
    <name evidence="2" type="ORF">SAMN05216362_14214</name>
</gene>
<dbReference type="RefSeq" id="WP_091775385.1">
    <property type="nucleotide sequence ID" value="NZ_FOES01000042.1"/>
</dbReference>
<evidence type="ECO:0000313" key="3">
    <source>
        <dbReference type="Proteomes" id="UP000199427"/>
    </source>
</evidence>
<evidence type="ECO:0000256" key="1">
    <source>
        <dbReference type="ARBA" id="ARBA00007068"/>
    </source>
</evidence>
<keyword evidence="3" id="KW-1185">Reference proteome</keyword>
<accession>A0A1H9KZS7</accession>
<dbReference type="Pfam" id="PF03576">
    <property type="entry name" value="Peptidase_S58"/>
    <property type="match status" value="1"/>
</dbReference>
<dbReference type="InterPro" id="IPR005321">
    <property type="entry name" value="Peptidase_S58_DmpA"/>
</dbReference>
<dbReference type="AlphaFoldDB" id="A0A1H9KZS7"/>
<keyword evidence="2" id="KW-0378">Hydrolase</keyword>
<dbReference type="PANTHER" id="PTHR36512:SF3">
    <property type="entry name" value="BLR5678 PROTEIN"/>
    <property type="match status" value="1"/>
</dbReference>
<dbReference type="Proteomes" id="UP000199427">
    <property type="component" value="Unassembled WGS sequence"/>
</dbReference>
<dbReference type="GO" id="GO:0004177">
    <property type="term" value="F:aminopeptidase activity"/>
    <property type="evidence" value="ECO:0007669"/>
    <property type="project" value="UniProtKB-KW"/>
</dbReference>
<organism evidence="2 3">
    <name type="scientific">Piscibacillus halophilus</name>
    <dbReference type="NCBI Taxonomy" id="571933"/>
    <lineage>
        <taxon>Bacteria</taxon>
        <taxon>Bacillati</taxon>
        <taxon>Bacillota</taxon>
        <taxon>Bacilli</taxon>
        <taxon>Bacillales</taxon>
        <taxon>Bacillaceae</taxon>
        <taxon>Piscibacillus</taxon>
    </lineage>
</organism>
<dbReference type="PANTHER" id="PTHR36512">
    <property type="entry name" value="D-AMINOPEPTIDASE"/>
    <property type="match status" value="1"/>
</dbReference>